<organism evidence="1 2">
    <name type="scientific">Leptospira alstonii serovar Sichuan str. 79601</name>
    <dbReference type="NCBI Taxonomy" id="1218565"/>
    <lineage>
        <taxon>Bacteria</taxon>
        <taxon>Pseudomonadati</taxon>
        <taxon>Spirochaetota</taxon>
        <taxon>Spirochaetia</taxon>
        <taxon>Leptospirales</taxon>
        <taxon>Leptospiraceae</taxon>
        <taxon>Leptospira</taxon>
    </lineage>
</organism>
<gene>
    <name evidence="1" type="ORF">LEP1GSC194_3727</name>
</gene>
<dbReference type="PATRIC" id="fig|1218565.3.peg.2565"/>
<dbReference type="Proteomes" id="UP000011988">
    <property type="component" value="Unassembled WGS sequence"/>
</dbReference>
<name>M6CUY3_9LEPT</name>
<accession>M6CUY3</accession>
<dbReference type="AlphaFoldDB" id="M6CUY3"/>
<sequence>MKDFEYEKNVSFRIRYSGSETLENTGRNIERGMIQNSLFKNLHL</sequence>
<protein>
    <submittedName>
        <fullName evidence="1">Uncharacterized protein</fullName>
    </submittedName>
</protein>
<dbReference type="EMBL" id="ANIK01000053">
    <property type="protein sequence ID" value="EMJ94311.1"/>
    <property type="molecule type" value="Genomic_DNA"/>
</dbReference>
<reference evidence="1 2" key="1">
    <citation type="submission" date="2013-01" db="EMBL/GenBank/DDBJ databases">
        <authorList>
            <person name="Harkins D.M."/>
            <person name="Durkin A.S."/>
            <person name="Brinkac L.M."/>
            <person name="Haft D.H."/>
            <person name="Selengut J.D."/>
            <person name="Sanka R."/>
            <person name="DePew J."/>
            <person name="Purushe J."/>
            <person name="Galloway R.L."/>
            <person name="Vinetz J.M."/>
            <person name="Sutton G.G."/>
            <person name="Nierman W.C."/>
            <person name="Fouts D.E."/>
        </authorList>
    </citation>
    <scope>NUCLEOTIDE SEQUENCE [LARGE SCALE GENOMIC DNA]</scope>
    <source>
        <strain evidence="1 2">79601</strain>
    </source>
</reference>
<proteinExistence type="predicted"/>
<evidence type="ECO:0000313" key="2">
    <source>
        <dbReference type="Proteomes" id="UP000011988"/>
    </source>
</evidence>
<evidence type="ECO:0000313" key="1">
    <source>
        <dbReference type="EMBL" id="EMJ94311.1"/>
    </source>
</evidence>
<comment type="caution">
    <text evidence="1">The sequence shown here is derived from an EMBL/GenBank/DDBJ whole genome shotgun (WGS) entry which is preliminary data.</text>
</comment>